<name>C7NLE0_KYTSD</name>
<feature type="transmembrane region" description="Helical" evidence="6">
    <location>
        <begin position="137"/>
        <end position="160"/>
    </location>
</feature>
<reference evidence="8 9" key="1">
    <citation type="journal article" date="2009" name="Stand. Genomic Sci.">
        <title>Complete genome sequence of Kytococcus sedentarius type strain (541).</title>
        <authorList>
            <person name="Sims D."/>
            <person name="Brettin T."/>
            <person name="Detter J.C."/>
            <person name="Han C."/>
            <person name="Lapidus A."/>
            <person name="Copeland A."/>
            <person name="Glavina Del Rio T."/>
            <person name="Nolan M."/>
            <person name="Chen F."/>
            <person name="Lucas S."/>
            <person name="Tice H."/>
            <person name="Cheng J.F."/>
            <person name="Bruce D."/>
            <person name="Goodwin L."/>
            <person name="Pitluck S."/>
            <person name="Ovchinnikova G."/>
            <person name="Pati A."/>
            <person name="Ivanova N."/>
            <person name="Mavrommatis K."/>
            <person name="Chen A."/>
            <person name="Palaniappan K."/>
            <person name="D'haeseleer P."/>
            <person name="Chain P."/>
            <person name="Bristow J."/>
            <person name="Eisen J.A."/>
            <person name="Markowitz V."/>
            <person name="Hugenholtz P."/>
            <person name="Schneider S."/>
            <person name="Goker M."/>
            <person name="Pukall R."/>
            <person name="Kyrpides N.C."/>
            <person name="Klenk H.P."/>
        </authorList>
    </citation>
    <scope>NUCLEOTIDE SEQUENCE [LARGE SCALE GENOMIC DNA]</scope>
    <source>
        <strain evidence="9">ATCC 14392 / DSM 20547 / JCM 11482 / CCUG 33030 / NBRC 15357 / NCTC 11040 / CCM 314 / 541</strain>
    </source>
</reference>
<dbReference type="EMBL" id="CP001686">
    <property type="protein sequence ID" value="ACV07136.1"/>
    <property type="molecule type" value="Genomic_DNA"/>
</dbReference>
<organism evidence="8 9">
    <name type="scientific">Kytococcus sedentarius (strain ATCC 14392 / DSM 20547 / JCM 11482 / CCUG 33030 / NBRC 15357 / NCTC 11040 / CCM 314 / 541)</name>
    <name type="common">Micrococcus sedentarius</name>
    <dbReference type="NCBI Taxonomy" id="478801"/>
    <lineage>
        <taxon>Bacteria</taxon>
        <taxon>Bacillati</taxon>
        <taxon>Actinomycetota</taxon>
        <taxon>Actinomycetes</taxon>
        <taxon>Micrococcales</taxon>
        <taxon>Kytococcaceae</taxon>
        <taxon>Kytococcus</taxon>
    </lineage>
</organism>
<dbReference type="KEGG" id="kse:Ksed_21490"/>
<evidence type="ECO:0000256" key="1">
    <source>
        <dbReference type="ARBA" id="ARBA00004651"/>
    </source>
</evidence>
<dbReference type="InterPro" id="IPR039421">
    <property type="entry name" value="Type_1_exporter"/>
</dbReference>
<evidence type="ECO:0000313" key="9">
    <source>
        <dbReference type="Proteomes" id="UP000006666"/>
    </source>
</evidence>
<accession>C7NLE0</accession>
<dbReference type="PANTHER" id="PTHR24221">
    <property type="entry name" value="ATP-BINDING CASSETTE SUB-FAMILY B"/>
    <property type="match status" value="1"/>
</dbReference>
<feature type="transmembrane region" description="Helical" evidence="6">
    <location>
        <begin position="32"/>
        <end position="54"/>
    </location>
</feature>
<evidence type="ECO:0000259" key="7">
    <source>
        <dbReference type="PROSITE" id="PS50929"/>
    </source>
</evidence>
<keyword evidence="3 6" id="KW-1133">Transmembrane helix</keyword>
<dbReference type="InterPro" id="IPR027417">
    <property type="entry name" value="P-loop_NTPase"/>
</dbReference>
<dbReference type="SUPFAM" id="SSF52540">
    <property type="entry name" value="P-loop containing nucleoside triphosphate hydrolases"/>
    <property type="match status" value="1"/>
</dbReference>
<dbReference type="HOGENOM" id="CLU_569520_0_0_11"/>
<dbReference type="GO" id="GO:0005524">
    <property type="term" value="F:ATP binding"/>
    <property type="evidence" value="ECO:0007669"/>
    <property type="project" value="InterPro"/>
</dbReference>
<sequence>MLTRNTLLAGEEQTAHEAAAELPPVWKGVRRLYLGGLVASGVAQAAAAAGIAWFTPQLFDAATPAARWTLTIGLLSAAVTVGALRWAEWVLAEVLGQHYVLELRRLLVATALRPGRHSNLGVLVARTTNDLSAIRSWVAMGIAPLVSGIPLLVGVVVALFLMAWEIAAAVAIALLVMAVLLYALSGPVLRRSRELRRHRGRMASYIADTVQAAPAIRAAGGEHRELKNVDEHSNTVRSLAVRRARLAGVMRGGAASVAVIAIILAGVTSVWTDLTPARLTTALLLVGLVSTPVQDMGRVGEYRQGYLAASLVLAKALRRGTPSADAASTPSGADAPSAEDDAGSTRSGPPARRRSRPTRGLLHINGLQDGGDTLPELLATPGSRIHLRSANPERAARVVAALVGDAQPEDGWVELDGWDLPAVNSKRRRRLLGYVAADVPVEHGRIARAVRYRRPDLDKPVGPVLAAVGLDEVVAALPKGERTTLRRGGEPLTREQRVLLHLARGLYGKPKLLVLDDVHDRLSDASRARVRSALADYPGIVLATGDDPLPDWHVWDLDSSTPLWLVQRGATRQSDSTTEAESVR</sequence>
<dbReference type="Proteomes" id="UP000006666">
    <property type="component" value="Chromosome"/>
</dbReference>
<evidence type="ECO:0000313" key="8">
    <source>
        <dbReference type="EMBL" id="ACV07136.1"/>
    </source>
</evidence>
<evidence type="ECO:0000256" key="3">
    <source>
        <dbReference type="ARBA" id="ARBA00022989"/>
    </source>
</evidence>
<dbReference type="InterPro" id="IPR011527">
    <property type="entry name" value="ABC1_TM_dom"/>
</dbReference>
<keyword evidence="4 6" id="KW-0472">Membrane</keyword>
<evidence type="ECO:0000256" key="6">
    <source>
        <dbReference type="SAM" id="Phobius"/>
    </source>
</evidence>
<gene>
    <name evidence="8" type="ordered locus">Ksed_21490</name>
</gene>
<dbReference type="STRING" id="478801.Ksed_21490"/>
<dbReference type="GO" id="GO:0005886">
    <property type="term" value="C:plasma membrane"/>
    <property type="evidence" value="ECO:0007669"/>
    <property type="project" value="UniProtKB-SubCell"/>
</dbReference>
<feature type="domain" description="ABC transmembrane type-1" evidence="7">
    <location>
        <begin position="32"/>
        <end position="305"/>
    </location>
</feature>
<keyword evidence="2 6" id="KW-0812">Transmembrane</keyword>
<evidence type="ECO:0000256" key="4">
    <source>
        <dbReference type="ARBA" id="ARBA00023136"/>
    </source>
</evidence>
<dbReference type="RefSeq" id="WP_015780071.1">
    <property type="nucleotide sequence ID" value="NC_013169.1"/>
</dbReference>
<feature type="region of interest" description="Disordered" evidence="5">
    <location>
        <begin position="322"/>
        <end position="366"/>
    </location>
</feature>
<dbReference type="eggNOG" id="COG1132">
    <property type="taxonomic scope" value="Bacteria"/>
</dbReference>
<evidence type="ECO:0000256" key="2">
    <source>
        <dbReference type="ARBA" id="ARBA00022692"/>
    </source>
</evidence>
<evidence type="ECO:0000256" key="5">
    <source>
        <dbReference type="SAM" id="MobiDB-lite"/>
    </source>
</evidence>
<feature type="transmembrane region" description="Helical" evidence="6">
    <location>
        <begin position="252"/>
        <end position="271"/>
    </location>
</feature>
<proteinExistence type="predicted"/>
<dbReference type="GO" id="GO:0034040">
    <property type="term" value="F:ATPase-coupled lipid transmembrane transporter activity"/>
    <property type="evidence" value="ECO:0007669"/>
    <property type="project" value="TreeGrafter"/>
</dbReference>
<dbReference type="Pfam" id="PF00664">
    <property type="entry name" value="ABC_membrane"/>
    <property type="match status" value="1"/>
</dbReference>
<dbReference type="SUPFAM" id="SSF90123">
    <property type="entry name" value="ABC transporter transmembrane region"/>
    <property type="match status" value="1"/>
</dbReference>
<dbReference type="InterPro" id="IPR036640">
    <property type="entry name" value="ABC1_TM_sf"/>
</dbReference>
<protein>
    <submittedName>
        <fullName evidence="8">ABC-type multidrug transport system, ATPase and permease component</fullName>
    </submittedName>
</protein>
<feature type="transmembrane region" description="Helical" evidence="6">
    <location>
        <begin position="66"/>
        <end position="87"/>
    </location>
</feature>
<comment type="subcellular location">
    <subcellularLocation>
        <location evidence="1">Cell membrane</location>
        <topology evidence="1">Multi-pass membrane protein</topology>
    </subcellularLocation>
</comment>
<dbReference type="GO" id="GO:0140359">
    <property type="term" value="F:ABC-type transporter activity"/>
    <property type="evidence" value="ECO:0007669"/>
    <property type="project" value="InterPro"/>
</dbReference>
<dbReference type="AlphaFoldDB" id="C7NLE0"/>
<dbReference type="PANTHER" id="PTHR24221:SF654">
    <property type="entry name" value="ATP-BINDING CASSETTE SUB-FAMILY B MEMBER 6"/>
    <property type="match status" value="1"/>
</dbReference>
<feature type="transmembrane region" description="Helical" evidence="6">
    <location>
        <begin position="166"/>
        <end position="189"/>
    </location>
</feature>
<dbReference type="Gene3D" id="3.40.50.300">
    <property type="entry name" value="P-loop containing nucleotide triphosphate hydrolases"/>
    <property type="match status" value="1"/>
</dbReference>
<keyword evidence="9" id="KW-1185">Reference proteome</keyword>
<dbReference type="PROSITE" id="PS50929">
    <property type="entry name" value="ABC_TM1F"/>
    <property type="match status" value="1"/>
</dbReference>
<dbReference type="Gene3D" id="1.20.1560.10">
    <property type="entry name" value="ABC transporter type 1, transmembrane domain"/>
    <property type="match status" value="1"/>
</dbReference>